<dbReference type="EMBL" id="CP043046">
    <property type="protein sequence ID" value="QEI09219.1"/>
    <property type="molecule type" value="Genomic_DNA"/>
</dbReference>
<dbReference type="GO" id="GO:0016491">
    <property type="term" value="F:oxidoreductase activity"/>
    <property type="evidence" value="ECO:0007669"/>
    <property type="project" value="InterPro"/>
</dbReference>
<dbReference type="Gene3D" id="3.50.50.60">
    <property type="entry name" value="FAD/NAD(P)-binding domain"/>
    <property type="match status" value="1"/>
</dbReference>
<dbReference type="InterPro" id="IPR036188">
    <property type="entry name" value="FAD/NAD-bd_sf"/>
</dbReference>
<evidence type="ECO:0000313" key="3">
    <source>
        <dbReference type="EMBL" id="QEI09219.1"/>
    </source>
</evidence>
<evidence type="ECO:0000256" key="1">
    <source>
        <dbReference type="SAM" id="MobiDB-lite"/>
    </source>
</evidence>
<evidence type="ECO:0000259" key="2">
    <source>
        <dbReference type="Pfam" id="PF01593"/>
    </source>
</evidence>
<dbReference type="SUPFAM" id="SSF51905">
    <property type="entry name" value="FAD/NAD(P)-binding domain"/>
    <property type="match status" value="1"/>
</dbReference>
<sequence length="484" mass="52306">MSDAGASDPNAVPATPESEPEPEPEAPPPAEEDNGHRAVSVGIIGAGWAGLAAASDLCDAGIEVTVYEASHTPGGRARRVDNHSNASVRPMDNGQHLMLGAYTQTLALMRRLGQNPDKLLRRIPLTLQALDGRFRLHAPRMNAPWHGVMALATAQGLGVGDRLKAIIGMARLRQRSWAVDNTHTVADLMRSLGQTPRSMQLLWEPLCLAALNTPATQASAVIFARVLRDSLDGATENSDLLIPRTDLSALWADAAVKRCNMRYGVKVQKLHLIEGGVAVETVTAEGVDYVGHDAVIVATPPSATRRMLADMQDVDYLLEQLNAFQYLPIATLNVRFASPVRLPLPMMMLHENPARQHLGQWVFDRGALLGLPPVNGEFTIVVSAREQLISLSREEVINGLLAQLGEQWAARSAKPLPAIAAYELFVDKRATFAAVRGLARPGVASPWERIMFAGDWTDTGYPSVLEGAVRSGVKAAQKTLSRLQ</sequence>
<dbReference type="InterPro" id="IPR017830">
    <property type="entry name" value="SQase_HpnE"/>
</dbReference>
<name>A0A5C0B2X0_9BURK</name>
<dbReference type="NCBIfam" id="TIGR03467">
    <property type="entry name" value="HpnE"/>
    <property type="match status" value="1"/>
</dbReference>
<dbReference type="PANTHER" id="PTHR42923:SF47">
    <property type="entry name" value="BLR3003 PROTEIN"/>
    <property type="match status" value="1"/>
</dbReference>
<dbReference type="OrthoDB" id="7849608at2"/>
<protein>
    <submittedName>
        <fullName evidence="3">NAD(P)-binding protein</fullName>
    </submittedName>
</protein>
<dbReference type="InterPro" id="IPR050464">
    <property type="entry name" value="Zeta_carotene_desat/Oxidored"/>
</dbReference>
<organism evidence="3 4">
    <name type="scientific">Pigmentiphaga aceris</name>
    <dbReference type="NCBI Taxonomy" id="1940612"/>
    <lineage>
        <taxon>Bacteria</taxon>
        <taxon>Pseudomonadati</taxon>
        <taxon>Pseudomonadota</taxon>
        <taxon>Betaproteobacteria</taxon>
        <taxon>Burkholderiales</taxon>
        <taxon>Alcaligenaceae</taxon>
        <taxon>Pigmentiphaga</taxon>
    </lineage>
</organism>
<feature type="region of interest" description="Disordered" evidence="1">
    <location>
        <begin position="1"/>
        <end position="35"/>
    </location>
</feature>
<keyword evidence="4" id="KW-1185">Reference proteome</keyword>
<gene>
    <name evidence="3" type="ORF">FXN63_09585</name>
</gene>
<dbReference type="PRINTS" id="PR00419">
    <property type="entry name" value="ADXRDTASE"/>
</dbReference>
<evidence type="ECO:0000313" key="4">
    <source>
        <dbReference type="Proteomes" id="UP000325161"/>
    </source>
</evidence>
<accession>A0A5C0B2X0</accession>
<dbReference type="AlphaFoldDB" id="A0A5C0B2X0"/>
<reference evidence="3 4" key="1">
    <citation type="submission" date="2019-08" db="EMBL/GenBank/DDBJ databases">
        <title>Amphibian skin-associated Pigmentiphaga: genome sequence and occurrence across geography and hosts.</title>
        <authorList>
            <person name="Bletz M.C."/>
            <person name="Bunk B."/>
            <person name="Sproeer C."/>
            <person name="Biwer P."/>
            <person name="Reiter S."/>
            <person name="Rabemananjara F.C.E."/>
            <person name="Schulz S."/>
            <person name="Overmann J."/>
            <person name="Vences M."/>
        </authorList>
    </citation>
    <scope>NUCLEOTIDE SEQUENCE [LARGE SCALE GENOMIC DNA]</scope>
    <source>
        <strain evidence="3 4">Mada1488</strain>
    </source>
</reference>
<dbReference type="Proteomes" id="UP000325161">
    <property type="component" value="Chromosome"/>
</dbReference>
<dbReference type="Pfam" id="PF01593">
    <property type="entry name" value="Amino_oxidase"/>
    <property type="match status" value="1"/>
</dbReference>
<dbReference type="InterPro" id="IPR002937">
    <property type="entry name" value="Amino_oxidase"/>
</dbReference>
<proteinExistence type="predicted"/>
<dbReference type="KEGG" id="pacr:FXN63_09585"/>
<dbReference type="PANTHER" id="PTHR42923">
    <property type="entry name" value="PROTOPORPHYRINOGEN OXIDASE"/>
    <property type="match status" value="1"/>
</dbReference>
<feature type="domain" description="Amine oxidase" evidence="2">
    <location>
        <begin position="49"/>
        <end position="478"/>
    </location>
</feature>